<feature type="region of interest" description="Disordered" evidence="1">
    <location>
        <begin position="116"/>
        <end position="138"/>
    </location>
</feature>
<dbReference type="InParanoid" id="A0A7M7JCI3"/>
<keyword evidence="3" id="KW-1185">Reference proteome</keyword>
<organism evidence="2 3">
    <name type="scientific">Varroa destructor</name>
    <name type="common">Honeybee mite</name>
    <dbReference type="NCBI Taxonomy" id="109461"/>
    <lineage>
        <taxon>Eukaryota</taxon>
        <taxon>Metazoa</taxon>
        <taxon>Ecdysozoa</taxon>
        <taxon>Arthropoda</taxon>
        <taxon>Chelicerata</taxon>
        <taxon>Arachnida</taxon>
        <taxon>Acari</taxon>
        <taxon>Parasitiformes</taxon>
        <taxon>Mesostigmata</taxon>
        <taxon>Gamasina</taxon>
        <taxon>Dermanyssoidea</taxon>
        <taxon>Varroidae</taxon>
        <taxon>Varroa</taxon>
    </lineage>
</organism>
<feature type="compositionally biased region" description="Low complexity" evidence="1">
    <location>
        <begin position="48"/>
        <end position="75"/>
    </location>
</feature>
<feature type="region of interest" description="Disordered" evidence="1">
    <location>
        <begin position="435"/>
        <end position="503"/>
    </location>
</feature>
<dbReference type="GeneID" id="111245645"/>
<protein>
    <submittedName>
        <fullName evidence="2">Uncharacterized protein</fullName>
    </submittedName>
</protein>
<name>A0A7M7JCI3_VARDE</name>
<feature type="region of interest" description="Disordered" evidence="1">
    <location>
        <begin position="37"/>
        <end position="82"/>
    </location>
</feature>
<reference evidence="2" key="1">
    <citation type="submission" date="2021-01" db="UniProtKB">
        <authorList>
            <consortium name="EnsemblMetazoa"/>
        </authorList>
    </citation>
    <scope>IDENTIFICATION</scope>
</reference>
<accession>A0A7M7JCI3</accession>
<dbReference type="EnsemblMetazoa" id="XM_022794259">
    <property type="protein sequence ID" value="XP_022649994"/>
    <property type="gene ID" value="LOC111245645"/>
</dbReference>
<feature type="region of interest" description="Disordered" evidence="1">
    <location>
        <begin position="1"/>
        <end position="22"/>
    </location>
</feature>
<feature type="compositionally biased region" description="Polar residues" evidence="1">
    <location>
        <begin position="120"/>
        <end position="137"/>
    </location>
</feature>
<feature type="compositionally biased region" description="Basic and acidic residues" evidence="1">
    <location>
        <begin position="206"/>
        <end position="215"/>
    </location>
</feature>
<dbReference type="Proteomes" id="UP000594260">
    <property type="component" value="Unplaced"/>
</dbReference>
<evidence type="ECO:0000313" key="2">
    <source>
        <dbReference type="EnsemblMetazoa" id="XP_022649994"/>
    </source>
</evidence>
<sequence length="631" mass="69731">MNYDYIYPRSSTPNGLRSNSLPLGEVRDSLIYGFEVPAPVRREKSVRSPKSSRAPSPPLSSTSSEKPSPKTSLKSILDSDEPRAIERISLQGDTRTKTVSNESLVPFQETHPEKERMVLRQTSTPSTKANDWTTSFIEPSPSEPFIPRLITEPSLENLTEYRRIEVASPELTGSPSFFFSLLNAHNESASPLAKYLKDSSCSLTLTHERSSEKQDKRPRHHELQDSTLGNVSTHERQPLPTPISRSKTLRDISTILQVAGDVYKSDQSLSKDSILQLGALYKEADAVLRSTTTVEAASALLHDAEEQHRSNQRLIKDVLQEQQTSRVRITNDTPRSETFEKESSVLKETAEDSLTVTHQRPGESVIGLQGRPDQNAAIKNIVKPKTQLDIPAILRAADVIGDLCASDIVSPAQAVLLESKPADVASMSIEQGDIGDFKDGFGRSGKKPTALSEDRSTKIAGEAFTSRSVSCQQRRKKCKHKGDHSSSTRESSQETSLQNDANPLSVIERLRRRVLKSTFAERQKSATDVVAIDPSVEILSFPSRSSAAHYHRDSLRQESSVVLVDFVSPQSQRPLYYIPVSQRRGSLTASLSDHAVQSVESNDSHKQIQEVAASSVCDRDDNQGVELTKIV</sequence>
<dbReference type="KEGG" id="vde:111245645"/>
<proteinExistence type="predicted"/>
<dbReference type="AlphaFoldDB" id="A0A7M7JCI3"/>
<dbReference type="RefSeq" id="XP_022649994.1">
    <property type="nucleotide sequence ID" value="XM_022794259.1"/>
</dbReference>
<evidence type="ECO:0000256" key="1">
    <source>
        <dbReference type="SAM" id="MobiDB-lite"/>
    </source>
</evidence>
<feature type="compositionally biased region" description="Basic residues" evidence="1">
    <location>
        <begin position="473"/>
        <end position="482"/>
    </location>
</feature>
<evidence type="ECO:0000313" key="3">
    <source>
        <dbReference type="Proteomes" id="UP000594260"/>
    </source>
</evidence>
<feature type="compositionally biased region" description="Polar residues" evidence="1">
    <location>
        <begin position="9"/>
        <end position="21"/>
    </location>
</feature>
<dbReference type="OrthoDB" id="10651834at2759"/>
<feature type="region of interest" description="Disordered" evidence="1">
    <location>
        <begin position="206"/>
        <end position="244"/>
    </location>
</feature>